<sequence length="284" mass="30931">MRLLIVGITGMLGNTLFRYFNQQPDVEVFGTVRDARAKSHFDDAHHNAIISGVDADHFDSITSAFAKAKPDIVINAVGLIKQLQSSQDPLSALPLNALFPHRLARLCAVAGARLVHISTDCVFTGAAGGYVETDTPDATDLYGRSKLLGEVDYPHAITLRTSIIGHELGSANGLIGWFLSQQGTTRGYTRAIFSGFPTLELARIIERYVVPRADLHGLYHVASSPISKHDLLQLTAAAYGKDIEIVPDDTLVIDRSLNADRFNAATGYQPPVWPELVRAMKHFG</sequence>
<keyword evidence="6" id="KW-0521">NADP</keyword>
<evidence type="ECO:0000256" key="1">
    <source>
        <dbReference type="ARBA" id="ARBA00004781"/>
    </source>
</evidence>
<protein>
    <recommendedName>
        <fullName evidence="4 6">dTDP-4-dehydrorhamnose reductase</fullName>
        <ecNumber evidence="3 6">1.1.1.133</ecNumber>
    </recommendedName>
</protein>
<dbReference type="PANTHER" id="PTHR10491">
    <property type="entry name" value="DTDP-4-DEHYDRORHAMNOSE REDUCTASE"/>
    <property type="match status" value="1"/>
</dbReference>
<dbReference type="Pfam" id="PF04321">
    <property type="entry name" value="RmlD_sub_bind"/>
    <property type="match status" value="1"/>
</dbReference>
<dbReference type="EMBL" id="JBHTIH010000003">
    <property type="protein sequence ID" value="MFD0739056.1"/>
    <property type="molecule type" value="Genomic_DNA"/>
</dbReference>
<reference evidence="9" key="1">
    <citation type="journal article" date="2019" name="Int. J. Syst. Evol. Microbiol.">
        <title>The Global Catalogue of Microorganisms (GCM) 10K type strain sequencing project: providing services to taxonomists for standard genome sequencing and annotation.</title>
        <authorList>
            <consortium name="The Broad Institute Genomics Platform"/>
            <consortium name="The Broad Institute Genome Sequencing Center for Infectious Disease"/>
            <person name="Wu L."/>
            <person name="Ma J."/>
        </authorList>
    </citation>
    <scope>NUCLEOTIDE SEQUENCE [LARGE SCALE GENOMIC DNA]</scope>
    <source>
        <strain evidence="9">CCUG 55491</strain>
    </source>
</reference>
<dbReference type="InterPro" id="IPR036291">
    <property type="entry name" value="NAD(P)-bd_dom_sf"/>
</dbReference>
<evidence type="ECO:0000313" key="8">
    <source>
        <dbReference type="EMBL" id="MFD0739056.1"/>
    </source>
</evidence>
<accession>A0ABW2YQG9</accession>
<dbReference type="SUPFAM" id="SSF51735">
    <property type="entry name" value="NAD(P)-binding Rossmann-fold domains"/>
    <property type="match status" value="1"/>
</dbReference>
<dbReference type="Proteomes" id="UP001597090">
    <property type="component" value="Unassembled WGS sequence"/>
</dbReference>
<evidence type="ECO:0000256" key="5">
    <source>
        <dbReference type="ARBA" id="ARBA00048200"/>
    </source>
</evidence>
<comment type="catalytic activity">
    <reaction evidence="5 6">
        <text>dTDP-beta-L-rhamnose + NADP(+) = dTDP-4-dehydro-beta-L-rhamnose + NADPH + H(+)</text>
        <dbReference type="Rhea" id="RHEA:21796"/>
        <dbReference type="ChEBI" id="CHEBI:15378"/>
        <dbReference type="ChEBI" id="CHEBI:57510"/>
        <dbReference type="ChEBI" id="CHEBI:57783"/>
        <dbReference type="ChEBI" id="CHEBI:58349"/>
        <dbReference type="ChEBI" id="CHEBI:62830"/>
        <dbReference type="EC" id="1.1.1.133"/>
    </reaction>
</comment>
<dbReference type="InterPro" id="IPR005913">
    <property type="entry name" value="dTDP_dehydrorham_reduct"/>
</dbReference>
<name>A0ABW2YQG9_9GAMM</name>
<evidence type="ECO:0000256" key="3">
    <source>
        <dbReference type="ARBA" id="ARBA00012929"/>
    </source>
</evidence>
<keyword evidence="9" id="KW-1185">Reference proteome</keyword>
<evidence type="ECO:0000256" key="4">
    <source>
        <dbReference type="ARBA" id="ARBA00017099"/>
    </source>
</evidence>
<feature type="domain" description="RmlD-like substrate binding" evidence="7">
    <location>
        <begin position="1"/>
        <end position="238"/>
    </location>
</feature>
<evidence type="ECO:0000313" key="9">
    <source>
        <dbReference type="Proteomes" id="UP001597090"/>
    </source>
</evidence>
<evidence type="ECO:0000259" key="7">
    <source>
        <dbReference type="Pfam" id="PF04321"/>
    </source>
</evidence>
<comment type="function">
    <text evidence="6">Catalyzes the reduction of dTDP-6-deoxy-L-lyxo-4-hexulose to yield dTDP-L-rhamnose.</text>
</comment>
<keyword evidence="6" id="KW-0560">Oxidoreductase</keyword>
<comment type="cofactor">
    <cofactor evidence="6">
        <name>Mg(2+)</name>
        <dbReference type="ChEBI" id="CHEBI:18420"/>
    </cofactor>
    <text evidence="6">Binds 1 Mg(2+) ion per monomer.</text>
</comment>
<dbReference type="PANTHER" id="PTHR10491:SF4">
    <property type="entry name" value="METHIONINE ADENOSYLTRANSFERASE 2 SUBUNIT BETA"/>
    <property type="match status" value="1"/>
</dbReference>
<evidence type="ECO:0000256" key="2">
    <source>
        <dbReference type="ARBA" id="ARBA00010944"/>
    </source>
</evidence>
<dbReference type="RefSeq" id="WP_386812071.1">
    <property type="nucleotide sequence ID" value="NZ_JBHTIH010000003.1"/>
</dbReference>
<proteinExistence type="inferred from homology"/>
<comment type="pathway">
    <text evidence="1 6">Carbohydrate biosynthesis; dTDP-L-rhamnose biosynthesis.</text>
</comment>
<evidence type="ECO:0000256" key="6">
    <source>
        <dbReference type="RuleBase" id="RU364082"/>
    </source>
</evidence>
<dbReference type="InterPro" id="IPR029903">
    <property type="entry name" value="RmlD-like-bd"/>
</dbReference>
<dbReference type="CDD" id="cd05254">
    <property type="entry name" value="dTDP_HR_like_SDR_e"/>
    <property type="match status" value="1"/>
</dbReference>
<dbReference type="Gene3D" id="3.40.50.720">
    <property type="entry name" value="NAD(P)-binding Rossmann-like Domain"/>
    <property type="match status" value="1"/>
</dbReference>
<comment type="similarity">
    <text evidence="2 6">Belongs to the dTDP-4-dehydrorhamnose reductase family.</text>
</comment>
<organism evidence="8 9">
    <name type="scientific">Lysobacter koreensis</name>
    <dbReference type="NCBI Taxonomy" id="266122"/>
    <lineage>
        <taxon>Bacteria</taxon>
        <taxon>Pseudomonadati</taxon>
        <taxon>Pseudomonadota</taxon>
        <taxon>Gammaproteobacteria</taxon>
        <taxon>Lysobacterales</taxon>
        <taxon>Lysobacteraceae</taxon>
        <taxon>Lysobacter</taxon>
    </lineage>
</organism>
<comment type="caution">
    <text evidence="8">The sequence shown here is derived from an EMBL/GenBank/DDBJ whole genome shotgun (WGS) entry which is preliminary data.</text>
</comment>
<gene>
    <name evidence="8" type="ORF">ACFQZQ_07155</name>
</gene>
<dbReference type="EC" id="1.1.1.133" evidence="3 6"/>